<feature type="transmembrane region" description="Helical" evidence="1">
    <location>
        <begin position="49"/>
        <end position="69"/>
    </location>
</feature>
<reference evidence="2 3" key="1">
    <citation type="submission" date="2019-04" db="EMBL/GenBank/DDBJ databases">
        <title>Microbes associate with the intestines of laboratory mice.</title>
        <authorList>
            <person name="Navarre W."/>
            <person name="Wong E."/>
            <person name="Huang K.C."/>
            <person name="Tropini C."/>
            <person name="Ng K."/>
            <person name="Yu B."/>
        </authorList>
    </citation>
    <scope>NUCLEOTIDE SEQUENCE [LARGE SCALE GENOMIC DNA]</scope>
    <source>
        <strain evidence="2 3">NM48_B13</strain>
    </source>
</reference>
<dbReference type="Pfam" id="PF19845">
    <property type="entry name" value="DUF6320"/>
    <property type="match status" value="1"/>
</dbReference>
<proteinExistence type="predicted"/>
<feature type="transmembrane region" description="Helical" evidence="1">
    <location>
        <begin position="161"/>
        <end position="178"/>
    </location>
</feature>
<dbReference type="InterPro" id="IPR046283">
    <property type="entry name" value="DUF6320"/>
</dbReference>
<sequence length="219" mass="23495">MLRCDSCHIDVEGQLRRCPLCGSPLSGTPSPDPFPDVPPVRQAFHVGGLVGTITAVLCLVALLLLAVGLVTIPEAVAIVGVLLVNYLFLRNILAHATSGLRMVERYFFVLLAMALLVYFATRAPVVSTFIVPLLCIVALLANGVLLAIFRSRFIEGYAKYLIMDIVLGGVPLLLVAFGQAAWPWPAVVSAVLALLLLAVLLVGTRGQFARESCKLFDRG</sequence>
<feature type="transmembrane region" description="Helical" evidence="1">
    <location>
        <begin position="105"/>
        <end position="123"/>
    </location>
</feature>
<evidence type="ECO:0000313" key="2">
    <source>
        <dbReference type="EMBL" id="TJW10364.1"/>
    </source>
</evidence>
<name>A0A4T9THI3_9ACTN</name>
<dbReference type="OrthoDB" id="2164897at2"/>
<keyword evidence="1" id="KW-0812">Transmembrane</keyword>
<gene>
    <name evidence="2" type="ORF">E5982_07445</name>
</gene>
<dbReference type="AlphaFoldDB" id="A0A4T9THI3"/>
<protein>
    <submittedName>
        <fullName evidence="2">Reverse gyrase</fullName>
    </submittedName>
</protein>
<evidence type="ECO:0000313" key="3">
    <source>
        <dbReference type="Proteomes" id="UP000309454"/>
    </source>
</evidence>
<organism evidence="2 3">
    <name type="scientific">Parvibacter caecicola</name>
    <dbReference type="NCBI Taxonomy" id="747645"/>
    <lineage>
        <taxon>Bacteria</taxon>
        <taxon>Bacillati</taxon>
        <taxon>Actinomycetota</taxon>
        <taxon>Coriobacteriia</taxon>
        <taxon>Coriobacteriales</taxon>
        <taxon>Coriobacteriaceae</taxon>
        <taxon>Parvibacter</taxon>
    </lineage>
</organism>
<keyword evidence="1" id="KW-1133">Transmembrane helix</keyword>
<accession>A0A4T9THI3</accession>
<keyword evidence="3" id="KW-1185">Reference proteome</keyword>
<dbReference type="EMBL" id="SSTM01000004">
    <property type="protein sequence ID" value="TJW10364.1"/>
    <property type="molecule type" value="Genomic_DNA"/>
</dbReference>
<dbReference type="Proteomes" id="UP000309454">
    <property type="component" value="Unassembled WGS sequence"/>
</dbReference>
<feature type="transmembrane region" description="Helical" evidence="1">
    <location>
        <begin position="75"/>
        <end position="93"/>
    </location>
</feature>
<dbReference type="RefSeq" id="WP_136845976.1">
    <property type="nucleotide sequence ID" value="NZ_SSTM01000004.1"/>
</dbReference>
<keyword evidence="1" id="KW-0472">Membrane</keyword>
<comment type="caution">
    <text evidence="2">The sequence shown here is derived from an EMBL/GenBank/DDBJ whole genome shotgun (WGS) entry which is preliminary data.</text>
</comment>
<feature type="transmembrane region" description="Helical" evidence="1">
    <location>
        <begin position="184"/>
        <end position="202"/>
    </location>
</feature>
<feature type="transmembrane region" description="Helical" evidence="1">
    <location>
        <begin position="129"/>
        <end position="149"/>
    </location>
</feature>
<evidence type="ECO:0000256" key="1">
    <source>
        <dbReference type="SAM" id="Phobius"/>
    </source>
</evidence>